<protein>
    <submittedName>
        <fullName evidence="1">Uncharacterized protein</fullName>
    </submittedName>
</protein>
<dbReference type="AlphaFoldDB" id="A0A315VYC9"/>
<reference evidence="1 2" key="1">
    <citation type="journal article" date="2018" name="G3 (Bethesda)">
        <title>A High-Quality Reference Genome for the Invasive Mosquitofish Gambusia affinis Using a Chicago Library.</title>
        <authorList>
            <person name="Hoffberg S.L."/>
            <person name="Troendle N.J."/>
            <person name="Glenn T.C."/>
            <person name="Mahmud O."/>
            <person name="Louha S."/>
            <person name="Chalopin D."/>
            <person name="Bennetzen J.L."/>
            <person name="Mauricio R."/>
        </authorList>
    </citation>
    <scope>NUCLEOTIDE SEQUENCE [LARGE SCALE GENOMIC DNA]</scope>
    <source>
        <strain evidence="1">NE01/NJP1002.9</strain>
        <tissue evidence="1">Muscle</tissue>
    </source>
</reference>
<evidence type="ECO:0000313" key="1">
    <source>
        <dbReference type="EMBL" id="PWA28642.1"/>
    </source>
</evidence>
<gene>
    <name evidence="1" type="ORF">CCH79_00019843</name>
</gene>
<keyword evidence="2" id="KW-1185">Reference proteome</keyword>
<dbReference type="EMBL" id="NHOQ01000756">
    <property type="protein sequence ID" value="PWA28642.1"/>
    <property type="molecule type" value="Genomic_DNA"/>
</dbReference>
<dbReference type="Proteomes" id="UP000250572">
    <property type="component" value="Unassembled WGS sequence"/>
</dbReference>
<evidence type="ECO:0000313" key="2">
    <source>
        <dbReference type="Proteomes" id="UP000250572"/>
    </source>
</evidence>
<proteinExistence type="predicted"/>
<organism evidence="1 2">
    <name type="scientific">Gambusia affinis</name>
    <name type="common">Western mosquitofish</name>
    <name type="synonym">Heterandria affinis</name>
    <dbReference type="NCBI Taxonomy" id="33528"/>
    <lineage>
        <taxon>Eukaryota</taxon>
        <taxon>Metazoa</taxon>
        <taxon>Chordata</taxon>
        <taxon>Craniata</taxon>
        <taxon>Vertebrata</taxon>
        <taxon>Euteleostomi</taxon>
        <taxon>Actinopterygii</taxon>
        <taxon>Neopterygii</taxon>
        <taxon>Teleostei</taxon>
        <taxon>Neoteleostei</taxon>
        <taxon>Acanthomorphata</taxon>
        <taxon>Ovalentaria</taxon>
        <taxon>Atherinomorphae</taxon>
        <taxon>Cyprinodontiformes</taxon>
        <taxon>Poeciliidae</taxon>
        <taxon>Poeciliinae</taxon>
        <taxon>Gambusia</taxon>
    </lineage>
</organism>
<accession>A0A315VYC9</accession>
<sequence>MVTPDCAQEQKVRRAQVDRQRLIQRAESHLDDTSQNQQRSCSKVSYLDFTHLRHLRAGRLELKVSCGWTEPTLIRT</sequence>
<comment type="caution">
    <text evidence="1">The sequence shown here is derived from an EMBL/GenBank/DDBJ whole genome shotgun (WGS) entry which is preliminary data.</text>
</comment>
<feature type="non-terminal residue" evidence="1">
    <location>
        <position position="76"/>
    </location>
</feature>
<name>A0A315VYC9_GAMAF</name>